<dbReference type="GO" id="GO:0003677">
    <property type="term" value="F:DNA binding"/>
    <property type="evidence" value="ECO:0007669"/>
    <property type="project" value="UniProtKB-KW"/>
</dbReference>
<dbReference type="RefSeq" id="WP_051377911.1">
    <property type="nucleotide sequence ID" value="NZ_AXWS01000007.1"/>
</dbReference>
<keyword evidence="2" id="KW-0229">DNA integration</keyword>
<dbReference type="CDD" id="cd00569">
    <property type="entry name" value="HTH_Hin_like"/>
    <property type="match status" value="1"/>
</dbReference>
<dbReference type="InterPro" id="IPR009057">
    <property type="entry name" value="Homeodomain-like_sf"/>
</dbReference>
<dbReference type="Gene3D" id="1.10.10.60">
    <property type="entry name" value="Homeodomain-like"/>
    <property type="match status" value="1"/>
</dbReference>
<dbReference type="SMART" id="SM00857">
    <property type="entry name" value="Resolvase"/>
    <property type="match status" value="1"/>
</dbReference>
<dbReference type="InterPro" id="IPR006119">
    <property type="entry name" value="Resolv_N"/>
</dbReference>
<evidence type="ECO:0000256" key="5">
    <source>
        <dbReference type="PIRSR" id="PIRSR606118-50"/>
    </source>
</evidence>
<reference evidence="8" key="6">
    <citation type="submission" date="2025-08" db="UniProtKB">
        <authorList>
            <consortium name="RefSeq"/>
        </authorList>
    </citation>
    <scope>IDENTIFICATION</scope>
</reference>
<reference evidence="8" key="5">
    <citation type="journal article" date="2014" name="Microbiol. Spectr.">
        <title>The Serine Recombinases.</title>
        <authorList>
            <person name="Stark W.M."/>
        </authorList>
    </citation>
    <scope>NUCLEOTIDE SEQUENCE</scope>
</reference>
<accession>A0A8B6X8R8</accession>
<dbReference type="Pfam" id="PF02796">
    <property type="entry name" value="HTH_7"/>
    <property type="match status" value="1"/>
</dbReference>
<dbReference type="PROSITE" id="PS51736">
    <property type="entry name" value="RECOMBINASES_3"/>
    <property type="match status" value="1"/>
</dbReference>
<dbReference type="InterPro" id="IPR050639">
    <property type="entry name" value="SSR_resolvase"/>
</dbReference>
<dbReference type="PROSITE" id="PS00398">
    <property type="entry name" value="RECOMBINASES_2"/>
    <property type="match status" value="1"/>
</dbReference>
<dbReference type="GO" id="GO:0000150">
    <property type="term" value="F:DNA strand exchange activity"/>
    <property type="evidence" value="ECO:0007669"/>
    <property type="project" value="InterPro"/>
</dbReference>
<name>A0A8B6X8R8_9BURK</name>
<evidence type="ECO:0000313" key="7">
    <source>
        <dbReference type="Proteomes" id="UP000675920"/>
    </source>
</evidence>
<dbReference type="InterPro" id="IPR036162">
    <property type="entry name" value="Resolvase-like_N_sf"/>
</dbReference>
<evidence type="ECO:0000256" key="1">
    <source>
        <dbReference type="ARBA" id="ARBA00009913"/>
    </source>
</evidence>
<reference evidence="8" key="1">
    <citation type="journal article" date="1997" name="FEMS Microbiol. Rev.">
        <title>Transposition and site-specific recombination: adapting DNA cut-and-paste mechanisms to a variety of genetic rearrangements.</title>
        <authorList>
            <person name="Hallet B."/>
            <person name="Sherratt D.J."/>
        </authorList>
    </citation>
    <scope>NUCLEOTIDE SEQUENCE</scope>
</reference>
<feature type="active site" description="O-(5'-phospho-DNA)-serine intermediate" evidence="5">
    <location>
        <position position="11"/>
    </location>
</feature>
<protein>
    <submittedName>
        <fullName evidence="8">Recombinase family protein</fullName>
    </submittedName>
</protein>
<keyword evidence="7" id="KW-1185">Reference proteome</keyword>
<comment type="similarity">
    <text evidence="1">Belongs to the site-specific recombinase resolvase family.</text>
</comment>
<dbReference type="Gene3D" id="3.40.50.1390">
    <property type="entry name" value="Resolvase, N-terminal catalytic domain"/>
    <property type="match status" value="1"/>
</dbReference>
<evidence type="ECO:0000256" key="2">
    <source>
        <dbReference type="ARBA" id="ARBA00022908"/>
    </source>
</evidence>
<dbReference type="InterPro" id="IPR006118">
    <property type="entry name" value="Recombinase_CS"/>
</dbReference>
<reference evidence="8" key="4">
    <citation type="journal article" date="2011" name="Structure">
        <title>Structural basis for catalytic activation of a serine recombinase.</title>
        <authorList>
            <person name="Keenholtz R.A."/>
            <person name="Rowland S.J."/>
            <person name="Boocock M.R."/>
            <person name="Stark W.M."/>
            <person name="Rice P.A."/>
        </authorList>
    </citation>
    <scope>NUCLEOTIDE SEQUENCE</scope>
</reference>
<keyword evidence="4" id="KW-0233">DNA recombination</keyword>
<dbReference type="AlphaFoldDB" id="A0A8B6X8R8"/>
<organism evidence="7 8">
    <name type="scientific">Derxia gummosa DSM 723</name>
    <dbReference type="NCBI Taxonomy" id="1121388"/>
    <lineage>
        <taxon>Bacteria</taxon>
        <taxon>Pseudomonadati</taxon>
        <taxon>Pseudomonadota</taxon>
        <taxon>Betaproteobacteria</taxon>
        <taxon>Burkholderiales</taxon>
        <taxon>Alcaligenaceae</taxon>
        <taxon>Derxia</taxon>
    </lineage>
</organism>
<dbReference type="Proteomes" id="UP000675920">
    <property type="component" value="Unplaced"/>
</dbReference>
<dbReference type="OrthoDB" id="8585334at2"/>
<proteinExistence type="inferred from homology"/>
<reference evidence="8" key="2">
    <citation type="journal article" date="2002" name="Mol. Microbiol.">
        <title>Diversity in the serine recombinases.</title>
        <authorList>
            <person name="Smith M.C."/>
            <person name="Thorpe H.M."/>
        </authorList>
    </citation>
    <scope>NUCLEOTIDE SEQUENCE</scope>
</reference>
<dbReference type="GO" id="GO:0015074">
    <property type="term" value="P:DNA integration"/>
    <property type="evidence" value="ECO:0007669"/>
    <property type="project" value="UniProtKB-KW"/>
</dbReference>
<evidence type="ECO:0000256" key="3">
    <source>
        <dbReference type="ARBA" id="ARBA00023125"/>
    </source>
</evidence>
<dbReference type="SUPFAM" id="SSF46689">
    <property type="entry name" value="Homeodomain-like"/>
    <property type="match status" value="1"/>
</dbReference>
<keyword evidence="3" id="KW-0238">DNA-binding</keyword>
<dbReference type="PANTHER" id="PTHR30461">
    <property type="entry name" value="DNA-INVERTASE FROM LAMBDOID PROPHAGE"/>
    <property type="match status" value="1"/>
</dbReference>
<dbReference type="Pfam" id="PF00239">
    <property type="entry name" value="Resolvase"/>
    <property type="match status" value="1"/>
</dbReference>
<dbReference type="PANTHER" id="PTHR30461:SF2">
    <property type="entry name" value="SERINE RECOMBINASE PINE-RELATED"/>
    <property type="match status" value="1"/>
</dbReference>
<evidence type="ECO:0000259" key="6">
    <source>
        <dbReference type="PROSITE" id="PS51736"/>
    </source>
</evidence>
<dbReference type="SUPFAM" id="SSF53041">
    <property type="entry name" value="Resolvase-like"/>
    <property type="match status" value="1"/>
</dbReference>
<reference evidence="8" key="3">
    <citation type="journal article" date="2005" name="Nat. Struct. Mol. Biol.">
        <title>Resolving integral questions in site-specific recombination.</title>
        <authorList>
            <person name="Rice P.A."/>
        </authorList>
    </citation>
    <scope>NUCLEOTIDE SEQUENCE</scope>
</reference>
<feature type="domain" description="Resolvase/invertase-type recombinase catalytic" evidence="6">
    <location>
        <begin position="3"/>
        <end position="142"/>
    </location>
</feature>
<evidence type="ECO:0000313" key="8">
    <source>
        <dbReference type="RefSeq" id="WP_051377911.1"/>
    </source>
</evidence>
<evidence type="ECO:0000256" key="4">
    <source>
        <dbReference type="ARBA" id="ARBA00023172"/>
    </source>
</evidence>
<sequence>MNHRFGYGRVSTTDQTAENQRLELAQAGHEVDQWFADVGVSGKVSAMQRPEFARMVGKFRKGDALIVSKLDRLGRDALDVQQTVRDLSELGVRVVVLNLGGTDLTSSAGKLMLAMLSAVAEMERDLLIERTQAGLARAKLEGTKLGRRPKTSEAQRADIRARLEAGATVSELAREYGISRGAVIDIRDPEKVAARLAAKEQRKGGADTSQARK</sequence>
<dbReference type="InterPro" id="IPR006120">
    <property type="entry name" value="Resolvase_HTH_dom"/>
</dbReference>
<dbReference type="CDD" id="cd03768">
    <property type="entry name" value="SR_ResInv"/>
    <property type="match status" value="1"/>
</dbReference>